<dbReference type="Gene3D" id="3.40.50.1970">
    <property type="match status" value="1"/>
</dbReference>
<dbReference type="InterPro" id="IPR001670">
    <property type="entry name" value="ADH_Fe/GldA"/>
</dbReference>
<dbReference type="EMBL" id="ASSO01000009">
    <property type="protein sequence ID" value="EOS06971.1"/>
    <property type="molecule type" value="Genomic_DNA"/>
</dbReference>
<reference evidence="5 6" key="1">
    <citation type="submission" date="2013-04" db="EMBL/GenBank/DDBJ databases">
        <title>The Genome Sequence of Bacteroides uniformis dnLKV2.</title>
        <authorList>
            <consortium name="The Broad Institute Genomics Platform"/>
            <consortium name="The Broad Institute Genome Sequencing Center for Infectious Disease"/>
            <person name="Earl A."/>
            <person name="Xavier R."/>
            <person name="Kuhn K."/>
            <person name="Stappenbeck T."/>
            <person name="Walker B."/>
            <person name="Young S."/>
            <person name="Zeng Q."/>
            <person name="Gargeya S."/>
            <person name="Fitzgerald M."/>
            <person name="Haas B."/>
            <person name="Abouelleil A."/>
            <person name="Allen A.W."/>
            <person name="Alvarado L."/>
            <person name="Arachchi H.M."/>
            <person name="Berlin A.M."/>
            <person name="Chapman S.B."/>
            <person name="Gainer-Dewar J."/>
            <person name="Goldberg J."/>
            <person name="Griggs A."/>
            <person name="Gujja S."/>
            <person name="Hansen M."/>
            <person name="Howarth C."/>
            <person name="Imamovic A."/>
            <person name="Ireland A."/>
            <person name="Larimer J."/>
            <person name="McCowan C."/>
            <person name="Murphy C."/>
            <person name="Pearson M."/>
            <person name="Poon T.W."/>
            <person name="Priest M."/>
            <person name="Roberts A."/>
            <person name="Saif S."/>
            <person name="Shea T."/>
            <person name="Sisk P."/>
            <person name="Sykes S."/>
            <person name="Wortman J."/>
            <person name="Nusbaum C."/>
            <person name="Birren B."/>
        </authorList>
    </citation>
    <scope>NUCLEOTIDE SEQUENCE [LARGE SCALE GENOMIC DNA]</scope>
    <source>
        <strain evidence="6">dnLKV2</strain>
    </source>
</reference>
<dbReference type="CDD" id="cd08182">
    <property type="entry name" value="HEPD"/>
    <property type="match status" value="1"/>
</dbReference>
<protein>
    <submittedName>
        <fullName evidence="5">Uncharacterized protein</fullName>
    </submittedName>
</protein>
<organism evidence="5 6">
    <name type="scientific">Bacteroides uniformis dnLKV2</name>
    <dbReference type="NCBI Taxonomy" id="1235787"/>
    <lineage>
        <taxon>Bacteria</taxon>
        <taxon>Pseudomonadati</taxon>
        <taxon>Bacteroidota</taxon>
        <taxon>Bacteroidia</taxon>
        <taxon>Bacteroidales</taxon>
        <taxon>Bacteroidaceae</taxon>
        <taxon>Bacteroides</taxon>
    </lineage>
</organism>
<dbReference type="InterPro" id="IPR056798">
    <property type="entry name" value="ADH_Fe_C"/>
</dbReference>
<dbReference type="SUPFAM" id="SSF56796">
    <property type="entry name" value="Dehydroquinate synthase-like"/>
    <property type="match status" value="1"/>
</dbReference>
<dbReference type="RefSeq" id="WP_016273691.1">
    <property type="nucleotide sequence ID" value="NZ_KE159487.1"/>
</dbReference>
<feature type="domain" description="Fe-containing alcohol dehydrogenase-like C-terminal" evidence="4">
    <location>
        <begin position="180"/>
        <end position="323"/>
    </location>
</feature>
<gene>
    <name evidence="5" type="ORF">C801_02743</name>
</gene>
<dbReference type="HOGENOM" id="CLU_007207_0_0_10"/>
<evidence type="ECO:0000256" key="1">
    <source>
        <dbReference type="ARBA" id="ARBA00007358"/>
    </source>
</evidence>
<proteinExistence type="inferred from homology"/>
<accession>R9HT00</accession>
<keyword evidence="2" id="KW-0560">Oxidoreductase</keyword>
<dbReference type="Pfam" id="PF00465">
    <property type="entry name" value="Fe-ADH"/>
    <property type="match status" value="1"/>
</dbReference>
<dbReference type="Gene3D" id="1.20.1090.10">
    <property type="entry name" value="Dehydroquinate synthase-like - alpha domain"/>
    <property type="match status" value="1"/>
</dbReference>
<evidence type="ECO:0000259" key="4">
    <source>
        <dbReference type="Pfam" id="PF25137"/>
    </source>
</evidence>
<dbReference type="Proteomes" id="UP000014212">
    <property type="component" value="Unassembled WGS sequence"/>
</dbReference>
<dbReference type="InterPro" id="IPR035873">
    <property type="entry name" value="PhpC"/>
</dbReference>
<dbReference type="FunFam" id="3.40.50.1970:FF:000003">
    <property type="entry name" value="Alcohol dehydrogenase, iron-containing"/>
    <property type="match status" value="1"/>
</dbReference>
<dbReference type="GO" id="GO:0004022">
    <property type="term" value="F:alcohol dehydrogenase (NAD+) activity"/>
    <property type="evidence" value="ECO:0007669"/>
    <property type="project" value="TreeGrafter"/>
</dbReference>
<feature type="domain" description="Alcohol dehydrogenase iron-type/glycerol dehydrogenase GldA" evidence="3">
    <location>
        <begin position="4"/>
        <end position="167"/>
    </location>
</feature>
<dbReference type="InterPro" id="IPR039697">
    <property type="entry name" value="Alcohol_dehydrogenase_Fe"/>
</dbReference>
<comment type="caution">
    <text evidence="5">The sequence shown here is derived from an EMBL/GenBank/DDBJ whole genome shotgun (WGS) entry which is preliminary data.</text>
</comment>
<sequence>MEQRFFLGESSIKELIPILQEYTPDHIFLVRGKKSYEKCGAQAVLESVFVKLACGVTEFFDFEANPKIEDMEKGLSLLKEYPTNMIIAIGGGSVLDMAKLLRFFYSYSGNPTGGEFEKKRQLIPLITLPTTAGTGSEATHFSVLYKDKVKYSVEHDAILPDVAIVYPKFTYGNSKYLTSCTGFDALAQAIEAYWNVNATEESDKYAAKAIKLLWPNLPLVVNSPTAEARNKVSEGSYWAGRAINITKTTAPHAFSYSFTTDYGYPHGHAVALTFPFFMRYNIGNSDILLNPNINPYLYKIKMQKMLQWLNMECVDVAIAMKEYIRNLGLDIDISQIDISKIVSSVNIQRLINNPYKVEAICLEE</sequence>
<evidence type="ECO:0000313" key="6">
    <source>
        <dbReference type="Proteomes" id="UP000014212"/>
    </source>
</evidence>
<dbReference type="GO" id="GO:0017000">
    <property type="term" value="P:antibiotic biosynthetic process"/>
    <property type="evidence" value="ECO:0007669"/>
    <property type="project" value="InterPro"/>
</dbReference>
<name>R9HT00_BACUN</name>
<dbReference type="PANTHER" id="PTHR11496:SF83">
    <property type="entry name" value="HYDROXYACID-OXOACID TRANSHYDROGENASE, MITOCHONDRIAL"/>
    <property type="match status" value="1"/>
</dbReference>
<dbReference type="Pfam" id="PF25137">
    <property type="entry name" value="ADH_Fe_C"/>
    <property type="match status" value="1"/>
</dbReference>
<evidence type="ECO:0000259" key="3">
    <source>
        <dbReference type="Pfam" id="PF00465"/>
    </source>
</evidence>
<dbReference type="PANTHER" id="PTHR11496">
    <property type="entry name" value="ALCOHOL DEHYDROGENASE"/>
    <property type="match status" value="1"/>
</dbReference>
<dbReference type="PATRIC" id="fig|1235787.3.peg.2791"/>
<dbReference type="GO" id="GO:0046872">
    <property type="term" value="F:metal ion binding"/>
    <property type="evidence" value="ECO:0007669"/>
    <property type="project" value="InterPro"/>
</dbReference>
<evidence type="ECO:0000256" key="2">
    <source>
        <dbReference type="ARBA" id="ARBA00023002"/>
    </source>
</evidence>
<dbReference type="AlphaFoldDB" id="R9HT00"/>
<comment type="similarity">
    <text evidence="1">Belongs to the iron-containing alcohol dehydrogenase family.</text>
</comment>
<evidence type="ECO:0000313" key="5">
    <source>
        <dbReference type="EMBL" id="EOS06971.1"/>
    </source>
</evidence>